<evidence type="ECO:0000256" key="1">
    <source>
        <dbReference type="SAM" id="MobiDB-lite"/>
    </source>
</evidence>
<reference evidence="2" key="1">
    <citation type="journal article" date="2015" name="Genome Biol. Evol.">
        <title>Organellar Genomes of White Spruce (Picea glauca): Assembly and Annotation.</title>
        <authorList>
            <person name="Jackman S.D."/>
            <person name="Warren R.L."/>
            <person name="Gibb E.A."/>
            <person name="Vandervalk B.P."/>
            <person name="Mohamadi H."/>
            <person name="Chu J."/>
            <person name="Raymond A."/>
            <person name="Pleasance S."/>
            <person name="Coope R."/>
            <person name="Wildung M.R."/>
            <person name="Ritland C.E."/>
            <person name="Bousquet J."/>
            <person name="Jones S.J."/>
            <person name="Bohlmann J."/>
            <person name="Birol I."/>
        </authorList>
    </citation>
    <scope>NUCLEOTIDE SEQUENCE [LARGE SCALE GENOMIC DNA]</scope>
    <source>
        <tissue evidence="2">Flushing bud</tissue>
    </source>
</reference>
<geneLocation type="mitochondrion" evidence="2"/>
<proteinExistence type="predicted"/>
<protein>
    <submittedName>
        <fullName evidence="2">Uncharacterized protein</fullName>
    </submittedName>
</protein>
<name>A0A101LZ78_PICGL</name>
<comment type="caution">
    <text evidence="2">The sequence shown here is derived from an EMBL/GenBank/DDBJ whole genome shotgun (WGS) entry which is preliminary data.</text>
</comment>
<keyword evidence="2" id="KW-0496">Mitochondrion</keyword>
<feature type="region of interest" description="Disordered" evidence="1">
    <location>
        <begin position="1"/>
        <end position="35"/>
    </location>
</feature>
<dbReference type="AlphaFoldDB" id="A0A101LZ78"/>
<evidence type="ECO:0000313" key="2">
    <source>
        <dbReference type="EMBL" id="KUM47972.1"/>
    </source>
</evidence>
<organism evidence="2">
    <name type="scientific">Picea glauca</name>
    <name type="common">White spruce</name>
    <name type="synonym">Pinus glauca</name>
    <dbReference type="NCBI Taxonomy" id="3330"/>
    <lineage>
        <taxon>Eukaryota</taxon>
        <taxon>Viridiplantae</taxon>
        <taxon>Streptophyta</taxon>
        <taxon>Embryophyta</taxon>
        <taxon>Tracheophyta</taxon>
        <taxon>Spermatophyta</taxon>
        <taxon>Pinopsida</taxon>
        <taxon>Pinidae</taxon>
        <taxon>Conifers I</taxon>
        <taxon>Pinales</taxon>
        <taxon>Pinaceae</taxon>
        <taxon>Picea</taxon>
    </lineage>
</organism>
<dbReference type="EMBL" id="LKAM01000006">
    <property type="protein sequence ID" value="KUM47972.1"/>
    <property type="molecule type" value="Genomic_DNA"/>
</dbReference>
<gene>
    <name evidence="2" type="ORF">ABT39_MTgene4967</name>
</gene>
<sequence>MNRPTLHSAENNSPLKRNPSGMKSGVGRDEEGPVTNSGLPACWAGLGQVITGIRFIIYVITLRIRNSLVTLIRGYTR</sequence>
<accession>A0A101LZ78</accession>